<dbReference type="Gene3D" id="2.40.10.10">
    <property type="entry name" value="Trypsin-like serine proteases"/>
    <property type="match status" value="2"/>
</dbReference>
<sequence>MRVTLSARGTAALVAGICIVALLGPAIPAANARSLRSEIPIMAGTALELTGARRCTAGAVLRSRSWISRATPISRATRYIVLARHCTDLGNPIRVGGEVVGSVTWASPNYDLAIATIPPSTAQRPLCGGASQLHHCVIPSATPKAVGRIILNDGSAQRAVTIPGTGVPAVGERLCTSGSVSFVNCGFRIVDVPRSDWNPSAAATRTFNGRNVIFGDSGGPVASIGGRLYGIILFRGEPAHPGMMGYLPIYVVFQDLGYSYELAPA</sequence>
<dbReference type="EMBL" id="QGDV01000001">
    <property type="protein sequence ID" value="PWJ66604.1"/>
    <property type="molecule type" value="Genomic_DNA"/>
</dbReference>
<dbReference type="InterPro" id="IPR009003">
    <property type="entry name" value="Peptidase_S1_PA"/>
</dbReference>
<accession>A0ABX5LFS6</accession>
<name>A0ABX5LFS6_9MICO</name>
<gene>
    <name evidence="1" type="ORF">B0H03_10151</name>
</gene>
<dbReference type="InterPro" id="IPR033116">
    <property type="entry name" value="TRYPSIN_SER"/>
</dbReference>
<organism evidence="1 2">
    <name type="scientific">Rathayibacter iranicus NCPPB 2253 = VKM Ac-1602</name>
    <dbReference type="NCBI Taxonomy" id="1328868"/>
    <lineage>
        <taxon>Bacteria</taxon>
        <taxon>Bacillati</taxon>
        <taxon>Actinomycetota</taxon>
        <taxon>Actinomycetes</taxon>
        <taxon>Micrococcales</taxon>
        <taxon>Microbacteriaceae</taxon>
        <taxon>Rathayibacter</taxon>
    </lineage>
</organism>
<evidence type="ECO:0008006" key="3">
    <source>
        <dbReference type="Google" id="ProtNLM"/>
    </source>
</evidence>
<proteinExistence type="predicted"/>
<reference evidence="1 2" key="1">
    <citation type="submission" date="2018-03" db="EMBL/GenBank/DDBJ databases">
        <title>Genomic Encyclopedia of Type Strains, Phase III (KMG-III): the genomes of soil and plant-associated and newly described type strains.</title>
        <authorList>
            <person name="Whitman W."/>
        </authorList>
    </citation>
    <scope>NUCLEOTIDE SEQUENCE [LARGE SCALE GENOMIC DNA]</scope>
    <source>
        <strain evidence="1 2">VKM Ac-1602</strain>
    </source>
</reference>
<keyword evidence="2" id="KW-1185">Reference proteome</keyword>
<dbReference type="SUPFAM" id="SSF50494">
    <property type="entry name" value="Trypsin-like serine proteases"/>
    <property type="match status" value="1"/>
</dbReference>
<dbReference type="PROSITE" id="PS00135">
    <property type="entry name" value="TRYPSIN_SER"/>
    <property type="match status" value="1"/>
</dbReference>
<evidence type="ECO:0000313" key="1">
    <source>
        <dbReference type="EMBL" id="PWJ66604.1"/>
    </source>
</evidence>
<protein>
    <recommendedName>
        <fullName evidence="3">Trypsin</fullName>
    </recommendedName>
</protein>
<evidence type="ECO:0000313" key="2">
    <source>
        <dbReference type="Proteomes" id="UP000245674"/>
    </source>
</evidence>
<comment type="caution">
    <text evidence="1">The sequence shown here is derived from an EMBL/GenBank/DDBJ whole genome shotgun (WGS) entry which is preliminary data.</text>
</comment>
<dbReference type="Proteomes" id="UP000245674">
    <property type="component" value="Unassembled WGS sequence"/>
</dbReference>
<dbReference type="InterPro" id="IPR043504">
    <property type="entry name" value="Peptidase_S1_PA_chymotrypsin"/>
</dbReference>